<evidence type="ECO:0000313" key="5">
    <source>
        <dbReference type="Proteomes" id="UP000285864"/>
    </source>
</evidence>
<dbReference type="EMBL" id="QRUU01000041">
    <property type="protein sequence ID" value="RGR94852.1"/>
    <property type="molecule type" value="Genomic_DNA"/>
</dbReference>
<keyword evidence="1" id="KW-0742">SOS response</keyword>
<dbReference type="Proteomes" id="UP000285864">
    <property type="component" value="Unassembled WGS sequence"/>
</dbReference>
<dbReference type="InterPro" id="IPR003729">
    <property type="entry name" value="Bi_nuclease_dom"/>
</dbReference>
<dbReference type="GO" id="GO:0004518">
    <property type="term" value="F:nuclease activity"/>
    <property type="evidence" value="ECO:0007669"/>
    <property type="project" value="InterPro"/>
</dbReference>
<dbReference type="PROSITE" id="PS50151">
    <property type="entry name" value="UVR"/>
    <property type="match status" value="1"/>
</dbReference>
<organism evidence="4 5">
    <name type="scientific">Phocaeicola coprocola</name>
    <dbReference type="NCBI Taxonomy" id="310298"/>
    <lineage>
        <taxon>Bacteria</taxon>
        <taxon>Pseudomonadati</taxon>
        <taxon>Bacteroidota</taxon>
        <taxon>Bacteroidia</taxon>
        <taxon>Bacteroidales</taxon>
        <taxon>Bacteroidaceae</taxon>
        <taxon>Phocaeicola</taxon>
    </lineage>
</organism>
<name>A0A412GJ39_9BACT</name>
<dbReference type="PROSITE" id="PS51658">
    <property type="entry name" value="BFN"/>
    <property type="match status" value="1"/>
</dbReference>
<reference evidence="4 5" key="1">
    <citation type="submission" date="2018-08" db="EMBL/GenBank/DDBJ databases">
        <title>A genome reference for cultivated species of the human gut microbiota.</title>
        <authorList>
            <person name="Zou Y."/>
            <person name="Xue W."/>
            <person name="Luo G."/>
        </authorList>
    </citation>
    <scope>NUCLEOTIDE SEQUENCE [LARGE SCALE GENOMIC DNA]</scope>
    <source>
        <strain evidence="4 5">AF24-2</strain>
    </source>
</reference>
<dbReference type="SUPFAM" id="SSF103256">
    <property type="entry name" value="Hypothetical protein TM0160"/>
    <property type="match status" value="1"/>
</dbReference>
<evidence type="ECO:0000313" key="4">
    <source>
        <dbReference type="EMBL" id="RGR94852.1"/>
    </source>
</evidence>
<dbReference type="InterPro" id="IPR036104">
    <property type="entry name" value="BFN_sf"/>
</dbReference>
<dbReference type="AlphaFoldDB" id="A0A412GJ39"/>
<gene>
    <name evidence="4" type="ORF">DWY20_09795</name>
</gene>
<evidence type="ECO:0000256" key="1">
    <source>
        <dbReference type="ARBA" id="ARBA00023236"/>
    </source>
</evidence>
<evidence type="ECO:0000259" key="2">
    <source>
        <dbReference type="PROSITE" id="PS50151"/>
    </source>
</evidence>
<feature type="domain" description="UVR" evidence="2">
    <location>
        <begin position="151"/>
        <end position="186"/>
    </location>
</feature>
<dbReference type="InterPro" id="IPR001943">
    <property type="entry name" value="UVR_dom"/>
</dbReference>
<evidence type="ECO:0008006" key="6">
    <source>
        <dbReference type="Google" id="ProtNLM"/>
    </source>
</evidence>
<comment type="caution">
    <text evidence="4">The sequence shown here is derived from an EMBL/GenBank/DDBJ whole genome shotgun (WGS) entry which is preliminary data.</text>
</comment>
<sequence length="188" mass="21448">MNEIEIRVLDMSAVLKPSDAFALVLEELGGGFRKLALIIGKQEAQAIKMGQMSYTPPRPFTHDLMLSVMEKGGLVPVKGVIYEVKDGIYSSYLFVRCADETIFQVDARTTDVISLSLRKKFPLYVYEDILEREQLRNISADGSTYCVSINTIDIDSLKKAMDEAVENENYERASQLRDEIRKREKKRR</sequence>
<accession>A0A412GJ39</accession>
<dbReference type="RefSeq" id="WP_118484727.1">
    <property type="nucleotide sequence ID" value="NZ_QRUU01000041.1"/>
</dbReference>
<dbReference type="Gene3D" id="4.10.860.10">
    <property type="entry name" value="UVR domain"/>
    <property type="match status" value="1"/>
</dbReference>
<dbReference type="GO" id="GO:0009432">
    <property type="term" value="P:SOS response"/>
    <property type="evidence" value="ECO:0007669"/>
    <property type="project" value="UniProtKB-KW"/>
</dbReference>
<protein>
    <recommendedName>
        <fullName evidence="6">DNA helicase UvrB</fullName>
    </recommendedName>
</protein>
<dbReference type="Pfam" id="PF02151">
    <property type="entry name" value="UVR"/>
    <property type="match status" value="1"/>
</dbReference>
<dbReference type="Pfam" id="PF02577">
    <property type="entry name" value="BFN_dom"/>
    <property type="match status" value="1"/>
</dbReference>
<dbReference type="Gene3D" id="3.10.690.10">
    <property type="entry name" value="Bifunctional nuclease domain"/>
    <property type="match status" value="1"/>
</dbReference>
<keyword evidence="1" id="KW-0227">DNA damage</keyword>
<proteinExistence type="predicted"/>
<keyword evidence="5" id="KW-1185">Reference proteome</keyword>
<dbReference type="InterPro" id="IPR036876">
    <property type="entry name" value="UVR_dom_sf"/>
</dbReference>
<dbReference type="SUPFAM" id="SSF46600">
    <property type="entry name" value="C-terminal UvrC-binding domain of UvrB"/>
    <property type="match status" value="1"/>
</dbReference>
<feature type="domain" description="BFN" evidence="3">
    <location>
        <begin position="3"/>
        <end position="137"/>
    </location>
</feature>
<evidence type="ECO:0000259" key="3">
    <source>
        <dbReference type="PROSITE" id="PS51658"/>
    </source>
</evidence>